<gene>
    <name evidence="1" type="ORF">ZEAMMB73_Zm00001d003153</name>
</gene>
<accession>A0A1D6E736</accession>
<organism evidence="1">
    <name type="scientific">Zea mays</name>
    <name type="common">Maize</name>
    <dbReference type="NCBI Taxonomy" id="4577"/>
    <lineage>
        <taxon>Eukaryota</taxon>
        <taxon>Viridiplantae</taxon>
        <taxon>Streptophyta</taxon>
        <taxon>Embryophyta</taxon>
        <taxon>Tracheophyta</taxon>
        <taxon>Spermatophyta</taxon>
        <taxon>Magnoliopsida</taxon>
        <taxon>Liliopsida</taxon>
        <taxon>Poales</taxon>
        <taxon>Poaceae</taxon>
        <taxon>PACMAD clade</taxon>
        <taxon>Panicoideae</taxon>
        <taxon>Andropogonodae</taxon>
        <taxon>Andropogoneae</taxon>
        <taxon>Tripsacinae</taxon>
        <taxon>Zea</taxon>
    </lineage>
</organism>
<dbReference type="EMBL" id="CM007648">
    <property type="protein sequence ID" value="ONM16246.1"/>
    <property type="molecule type" value="Genomic_DNA"/>
</dbReference>
<dbReference type="AlphaFoldDB" id="A0A1D6E736"/>
<evidence type="ECO:0000313" key="1">
    <source>
        <dbReference type="EMBL" id="ONM16246.1"/>
    </source>
</evidence>
<reference evidence="1" key="1">
    <citation type="submission" date="2015-12" db="EMBL/GenBank/DDBJ databases">
        <title>Update maize B73 reference genome by single molecule sequencing technologies.</title>
        <authorList>
            <consortium name="Maize Genome Sequencing Project"/>
            <person name="Ware D."/>
        </authorList>
    </citation>
    <scope>NUCLEOTIDE SEQUENCE [LARGE SCALE GENOMIC DNA]</scope>
    <source>
        <tissue evidence="1">Seedling</tissue>
    </source>
</reference>
<proteinExistence type="predicted"/>
<sequence>MVQKKTNCLKTNGRCKENLLRRQDFGDFTVCFLSPDLLWQGASMPLLQDQCILSLQRRTGVTLVL</sequence>
<protein>
    <submittedName>
        <fullName evidence="1">Protein CHROMOSOME TRANSMISSION FIDELITY 7</fullName>
    </submittedName>
</protein>
<name>A0A1D6E736_MAIZE</name>